<organism evidence="7 8">
    <name type="scientific">Jaapia argillacea MUCL 33604</name>
    <dbReference type="NCBI Taxonomy" id="933084"/>
    <lineage>
        <taxon>Eukaryota</taxon>
        <taxon>Fungi</taxon>
        <taxon>Dikarya</taxon>
        <taxon>Basidiomycota</taxon>
        <taxon>Agaricomycotina</taxon>
        <taxon>Agaricomycetes</taxon>
        <taxon>Agaricomycetidae</taxon>
        <taxon>Jaapiales</taxon>
        <taxon>Jaapiaceae</taxon>
        <taxon>Jaapia</taxon>
    </lineage>
</organism>
<keyword evidence="2" id="KW-0479">Metal-binding</keyword>
<dbReference type="Proteomes" id="UP000027265">
    <property type="component" value="Unassembled WGS sequence"/>
</dbReference>
<keyword evidence="5" id="KW-0539">Nucleus</keyword>
<evidence type="ECO:0000256" key="4">
    <source>
        <dbReference type="ARBA" id="ARBA00022833"/>
    </source>
</evidence>
<dbReference type="SUPFAM" id="SSF53098">
    <property type="entry name" value="Ribonuclease H-like"/>
    <property type="match status" value="1"/>
</dbReference>
<evidence type="ECO:0000256" key="1">
    <source>
        <dbReference type="ARBA" id="ARBA00004123"/>
    </source>
</evidence>
<evidence type="ECO:0000256" key="3">
    <source>
        <dbReference type="ARBA" id="ARBA00022771"/>
    </source>
</evidence>
<gene>
    <name evidence="7" type="ORF">JAAARDRAFT_43260</name>
</gene>
<dbReference type="AlphaFoldDB" id="A0A067QKK3"/>
<dbReference type="EMBL" id="KL197709">
    <property type="protein sequence ID" value="KDQ64037.1"/>
    <property type="molecule type" value="Genomic_DNA"/>
</dbReference>
<dbReference type="PANTHER" id="PTHR46481">
    <property type="entry name" value="ZINC FINGER BED DOMAIN-CONTAINING PROTEIN 4"/>
    <property type="match status" value="1"/>
</dbReference>
<evidence type="ECO:0000256" key="5">
    <source>
        <dbReference type="ARBA" id="ARBA00023242"/>
    </source>
</evidence>
<dbReference type="InParanoid" id="A0A067QKK3"/>
<keyword evidence="8" id="KW-1185">Reference proteome</keyword>
<accession>A0A067QKK3</accession>
<proteinExistence type="predicted"/>
<sequence length="276" mass="31141">MTKAHTGVYLGEKLTECLKEYGIERKILSVICDNTSNNGPMIETMEKLVPTFAGDEYCVMCFGDILNLVVKAIHSQFLHSQKATSDTNEDRQDENALNEINDPDDEDDVAAREDVNSDLKVSDAQILDEQGDEVELDTLKLGKLTWAQVNLSHFSILKMLGQAIPMKSVLDQLCDFAKFNKRDGVRLCHFILEEKEWELLEQLNPLLELFLTAMKEISESGTPLVHEVILFMDILSVALDDWARNETHALAVCMAALRGLDIMNKYYSCADKSIVY</sequence>
<comment type="subcellular location">
    <subcellularLocation>
        <location evidence="1">Nucleus</location>
    </subcellularLocation>
</comment>
<evidence type="ECO:0000313" key="7">
    <source>
        <dbReference type="EMBL" id="KDQ64037.1"/>
    </source>
</evidence>
<dbReference type="InterPro" id="IPR052035">
    <property type="entry name" value="ZnF_BED_domain_contain"/>
</dbReference>
<dbReference type="PANTHER" id="PTHR46481:SF10">
    <property type="entry name" value="ZINC FINGER BED DOMAIN-CONTAINING PROTEIN 39"/>
    <property type="match status" value="1"/>
</dbReference>
<evidence type="ECO:0000256" key="6">
    <source>
        <dbReference type="SAM" id="MobiDB-lite"/>
    </source>
</evidence>
<evidence type="ECO:0008006" key="9">
    <source>
        <dbReference type="Google" id="ProtNLM"/>
    </source>
</evidence>
<dbReference type="HOGENOM" id="CLU_1008526_0_0_1"/>
<dbReference type="InterPro" id="IPR012337">
    <property type="entry name" value="RNaseH-like_sf"/>
</dbReference>
<dbReference type="GO" id="GO:0008270">
    <property type="term" value="F:zinc ion binding"/>
    <property type="evidence" value="ECO:0007669"/>
    <property type="project" value="UniProtKB-KW"/>
</dbReference>
<dbReference type="OrthoDB" id="2798924at2759"/>
<keyword evidence="4" id="KW-0862">Zinc</keyword>
<evidence type="ECO:0000256" key="2">
    <source>
        <dbReference type="ARBA" id="ARBA00022723"/>
    </source>
</evidence>
<dbReference type="GO" id="GO:0005634">
    <property type="term" value="C:nucleus"/>
    <property type="evidence" value="ECO:0007669"/>
    <property type="project" value="UniProtKB-SubCell"/>
</dbReference>
<reference evidence="8" key="1">
    <citation type="journal article" date="2014" name="Proc. Natl. Acad. Sci. U.S.A.">
        <title>Extensive sampling of basidiomycete genomes demonstrates inadequacy of the white-rot/brown-rot paradigm for wood decay fungi.</title>
        <authorList>
            <person name="Riley R."/>
            <person name="Salamov A.A."/>
            <person name="Brown D.W."/>
            <person name="Nagy L.G."/>
            <person name="Floudas D."/>
            <person name="Held B.W."/>
            <person name="Levasseur A."/>
            <person name="Lombard V."/>
            <person name="Morin E."/>
            <person name="Otillar R."/>
            <person name="Lindquist E.A."/>
            <person name="Sun H."/>
            <person name="LaButti K.M."/>
            <person name="Schmutz J."/>
            <person name="Jabbour D."/>
            <person name="Luo H."/>
            <person name="Baker S.E."/>
            <person name="Pisabarro A.G."/>
            <person name="Walton J.D."/>
            <person name="Blanchette R.A."/>
            <person name="Henrissat B."/>
            <person name="Martin F."/>
            <person name="Cullen D."/>
            <person name="Hibbett D.S."/>
            <person name="Grigoriev I.V."/>
        </authorList>
    </citation>
    <scope>NUCLEOTIDE SEQUENCE [LARGE SCALE GENOMIC DNA]</scope>
    <source>
        <strain evidence="8">MUCL 33604</strain>
    </source>
</reference>
<name>A0A067QKK3_9AGAM</name>
<evidence type="ECO:0000313" key="8">
    <source>
        <dbReference type="Proteomes" id="UP000027265"/>
    </source>
</evidence>
<keyword evidence="3" id="KW-0863">Zinc-finger</keyword>
<protein>
    <recommendedName>
        <fullName evidence="9">DUF659 domain-containing protein</fullName>
    </recommendedName>
</protein>
<feature type="region of interest" description="Disordered" evidence="6">
    <location>
        <begin position="81"/>
        <end position="110"/>
    </location>
</feature>